<comment type="caution">
    <text evidence="1">The sequence shown here is derived from an EMBL/GenBank/DDBJ whole genome shotgun (WGS) entry which is preliminary data.</text>
</comment>
<evidence type="ECO:0000313" key="1">
    <source>
        <dbReference type="EMBL" id="TJZ60511.1"/>
    </source>
</evidence>
<dbReference type="PROSITE" id="PS51257">
    <property type="entry name" value="PROKAR_LIPOPROTEIN"/>
    <property type="match status" value="1"/>
</dbReference>
<evidence type="ECO:0000313" key="2">
    <source>
        <dbReference type="Proteomes" id="UP000306808"/>
    </source>
</evidence>
<sequence>MIEMRNFLNICMLMSLVVVSACRKSDNATMPDGIVYLNQPQIEKIAGTDPAILDTDPLAFTAKVSVDLFFKDSEKPQYLDLVVVKNGDKTNVQTVKGNISSYPSEVELTGQMLTDLFGETIVSGDKFDIGANYVTGGKTYLVFPEVGQSYGATVTSQPGASPIVSYSAICGFIIDDFLGDGQFEVISDAWGDYAAGTVVSVTKTGANDFSVESSAAAFADFSVKVNPADNSATIASQLLGSEAAVTSVYGGGGAYGSLSASTGGAVSASFVNPCNNEIQLNIQYVLSKYGNQGAYLLKLKKVN</sequence>
<dbReference type="OrthoDB" id="938310at2"/>
<accession>A0A4U0P003</accession>
<organism evidence="1 2">
    <name type="scientific">Sphingobacterium olei</name>
    <dbReference type="NCBI Taxonomy" id="2571155"/>
    <lineage>
        <taxon>Bacteria</taxon>
        <taxon>Pseudomonadati</taxon>
        <taxon>Bacteroidota</taxon>
        <taxon>Sphingobacteriia</taxon>
        <taxon>Sphingobacteriales</taxon>
        <taxon>Sphingobacteriaceae</taxon>
        <taxon>Sphingobacterium</taxon>
    </lineage>
</organism>
<protein>
    <submittedName>
        <fullName evidence="1">Uncharacterized protein</fullName>
    </submittedName>
</protein>
<gene>
    <name evidence="1" type="ORF">FAZ15_10955</name>
</gene>
<dbReference type="Proteomes" id="UP000306808">
    <property type="component" value="Unassembled WGS sequence"/>
</dbReference>
<name>A0A4U0P003_9SPHI</name>
<dbReference type="RefSeq" id="WP_136901358.1">
    <property type="nucleotide sequence ID" value="NZ_SUME01000004.1"/>
</dbReference>
<proteinExistence type="predicted"/>
<keyword evidence="2" id="KW-1185">Reference proteome</keyword>
<dbReference type="AlphaFoldDB" id="A0A4U0P003"/>
<reference evidence="1 2" key="1">
    <citation type="submission" date="2019-04" db="EMBL/GenBank/DDBJ databases">
        <title>Sphingobacterium olei sp. nov., isolated from oil-contaminated soil.</title>
        <authorList>
            <person name="Liu B."/>
        </authorList>
    </citation>
    <scope>NUCLEOTIDE SEQUENCE [LARGE SCALE GENOMIC DNA]</scope>
    <source>
        <strain evidence="1 2">HAL-9</strain>
    </source>
</reference>
<dbReference type="EMBL" id="SUME01000004">
    <property type="protein sequence ID" value="TJZ60511.1"/>
    <property type="molecule type" value="Genomic_DNA"/>
</dbReference>